<dbReference type="Proteomes" id="UP001595871">
    <property type="component" value="Unassembled WGS sequence"/>
</dbReference>
<dbReference type="Gene3D" id="3.50.50.60">
    <property type="entry name" value="FAD/NAD(P)-binding domain"/>
    <property type="match status" value="1"/>
</dbReference>
<evidence type="ECO:0000256" key="4">
    <source>
        <dbReference type="SAM" id="Phobius"/>
    </source>
</evidence>
<keyword evidence="4" id="KW-0812">Transmembrane</keyword>
<keyword evidence="4" id="KW-0472">Membrane</keyword>
<keyword evidence="2" id="KW-0285">Flavoprotein</keyword>
<dbReference type="Pfam" id="PF01494">
    <property type="entry name" value="FAD_binding_3"/>
    <property type="match status" value="1"/>
</dbReference>
<proteinExistence type="predicted"/>
<reference evidence="7" key="1">
    <citation type="journal article" date="2019" name="Int. J. Syst. Evol. Microbiol.">
        <title>The Global Catalogue of Microorganisms (GCM) 10K type strain sequencing project: providing services to taxonomists for standard genome sequencing and annotation.</title>
        <authorList>
            <consortium name="The Broad Institute Genomics Platform"/>
            <consortium name="The Broad Institute Genome Sequencing Center for Infectious Disease"/>
            <person name="Wu L."/>
            <person name="Ma J."/>
        </authorList>
    </citation>
    <scope>NUCLEOTIDE SEQUENCE [LARGE SCALE GENOMIC DNA]</scope>
    <source>
        <strain evidence="7">CCM 3243</strain>
    </source>
</reference>
<dbReference type="Gene3D" id="3.30.9.10">
    <property type="entry name" value="D-Amino Acid Oxidase, subunit A, domain 2"/>
    <property type="match status" value="1"/>
</dbReference>
<dbReference type="InterPro" id="IPR050641">
    <property type="entry name" value="RIFMO-like"/>
</dbReference>
<comment type="caution">
    <text evidence="6">The sequence shown here is derived from an EMBL/GenBank/DDBJ whole genome shotgun (WGS) entry which is preliminary data.</text>
</comment>
<dbReference type="Pfam" id="PF21274">
    <property type="entry name" value="Rng_hyd_C"/>
    <property type="match status" value="1"/>
</dbReference>
<organism evidence="6 7">
    <name type="scientific">Streptomyces flavovirens</name>
    <dbReference type="NCBI Taxonomy" id="52258"/>
    <lineage>
        <taxon>Bacteria</taxon>
        <taxon>Bacillati</taxon>
        <taxon>Actinomycetota</taxon>
        <taxon>Actinomycetes</taxon>
        <taxon>Kitasatosporales</taxon>
        <taxon>Streptomycetaceae</taxon>
        <taxon>Streptomyces</taxon>
    </lineage>
</organism>
<feature type="transmembrane region" description="Helical" evidence="4">
    <location>
        <begin position="20"/>
        <end position="41"/>
    </location>
</feature>
<gene>
    <name evidence="6" type="ORF">ACFO3R_13495</name>
</gene>
<dbReference type="Gene3D" id="3.40.30.120">
    <property type="match status" value="1"/>
</dbReference>
<name>A0ABV8N3B4_9ACTN</name>
<evidence type="ECO:0000313" key="7">
    <source>
        <dbReference type="Proteomes" id="UP001595871"/>
    </source>
</evidence>
<dbReference type="InterPro" id="IPR002938">
    <property type="entry name" value="FAD-bd"/>
</dbReference>
<dbReference type="InterPro" id="IPR036188">
    <property type="entry name" value="FAD/NAD-bd_sf"/>
</dbReference>
<evidence type="ECO:0000256" key="2">
    <source>
        <dbReference type="ARBA" id="ARBA00022630"/>
    </source>
</evidence>
<dbReference type="PANTHER" id="PTHR43004">
    <property type="entry name" value="TRK SYSTEM POTASSIUM UPTAKE PROTEIN"/>
    <property type="match status" value="1"/>
</dbReference>
<protein>
    <submittedName>
        <fullName evidence="6">FAD-dependent oxidoreductase</fullName>
    </submittedName>
</protein>
<keyword evidence="3" id="KW-0274">FAD</keyword>
<accession>A0ABV8N3B4</accession>
<keyword evidence="4" id="KW-1133">Transmembrane helix</keyword>
<dbReference type="PRINTS" id="PR00420">
    <property type="entry name" value="RNGMNOXGNASE"/>
</dbReference>
<evidence type="ECO:0000259" key="5">
    <source>
        <dbReference type="Pfam" id="PF01494"/>
    </source>
</evidence>
<evidence type="ECO:0000313" key="6">
    <source>
        <dbReference type="EMBL" id="MFC4187383.1"/>
    </source>
</evidence>
<dbReference type="EMBL" id="JBHSCF010000021">
    <property type="protein sequence ID" value="MFC4187383.1"/>
    <property type="molecule type" value="Genomic_DNA"/>
</dbReference>
<keyword evidence="7" id="KW-1185">Reference proteome</keyword>
<comment type="cofactor">
    <cofactor evidence="1">
        <name>FAD</name>
        <dbReference type="ChEBI" id="CHEBI:57692"/>
    </cofactor>
</comment>
<evidence type="ECO:0000256" key="3">
    <source>
        <dbReference type="ARBA" id="ARBA00022827"/>
    </source>
</evidence>
<dbReference type="RefSeq" id="WP_200696431.1">
    <property type="nucleotide sequence ID" value="NZ_BAAAYA010000023.1"/>
</dbReference>
<dbReference type="SUPFAM" id="SSF51905">
    <property type="entry name" value="FAD/NAD(P)-binding domain"/>
    <property type="match status" value="1"/>
</dbReference>
<dbReference type="PANTHER" id="PTHR43004:SF19">
    <property type="entry name" value="BINDING MONOOXYGENASE, PUTATIVE (JCVI)-RELATED"/>
    <property type="match status" value="1"/>
</dbReference>
<evidence type="ECO:0000256" key="1">
    <source>
        <dbReference type="ARBA" id="ARBA00001974"/>
    </source>
</evidence>
<sequence length="501" mass="53542">MRRAREETAVLILGGTNMRVVIVGGGTVGLCTAVFLARQGVSVHVLERRSQVNDHPRAFGITDRSAEILREAGIEIETDHLVRGLMTGSSLADLTTVTAKFEPPEIGPAKLGSCPQDRVDRAALARLRELGGQVDFGSEVVAVAGGSVTTADGRTVTGDHVIAADGVRSGIRELLGIGVTGPGPLSSSHMLNVLFRAELPTPPLSMTFLRNERASGILLKVDDTGRWVFHIPNGDPDTPVERIRQQIRDATGVTDVEPEIISLLPWSSTARVADRFRQGDVFLVGDAAHVVPPVGGLGLNVGIADGHNLAWKLAAGGDALLDTYEAERRPVALFTMRQTVLRAENRDLHWDNDAGRAADRAAVGMAGIMIPVIGYRYDSRAVIDPEPLSDMENLVLDGAPGSRLPHRWLPDGRSTVDLVDGFTLITGTDAGHWLDAARTLGITAHAVEGWAEAAGIKEDGAVLVRPDGFVGWRTATTRHAAATSTRHLRDALDRILCRQGV</sequence>
<feature type="domain" description="FAD-binding" evidence="5">
    <location>
        <begin position="18"/>
        <end position="336"/>
    </location>
</feature>